<sequence length="263" mass="29761">MLLSRPVFFALFGLLWLNEGAWAQTSAAAGTPWGNWFVGTVVLPGGTRKWGGFVEVQARTNSLFQEYFYNELKGGVSYDLDPNFTVLVGGGRYATYQPSALGDGPLSIEKRLWEQLVLSQFLTRLKLEHRYRVEQRWFSQRDGADVFRQRIRYRLNAFVPLNQKSIAAHTVFLSVYDEIFLNPVGPTFERNRIYAGVGYQLNAHWIGQAGWVKQANFSTAAFQQGIFTPPATSAKNSLVLALTYRLSPRRPKTDPQSLPSQQD</sequence>
<dbReference type="InterPro" id="IPR019619">
    <property type="entry name" value="DUF2490"/>
</dbReference>
<evidence type="ECO:0000313" key="2">
    <source>
        <dbReference type="EMBL" id="MBD2767059.1"/>
    </source>
</evidence>
<name>A0A927BBD7_9BACT</name>
<dbReference type="Proteomes" id="UP000612233">
    <property type="component" value="Unassembled WGS sequence"/>
</dbReference>
<dbReference type="RefSeq" id="WP_191003885.1">
    <property type="nucleotide sequence ID" value="NZ_JACXAD010000003.1"/>
</dbReference>
<evidence type="ECO:0000256" key="1">
    <source>
        <dbReference type="SAM" id="SignalP"/>
    </source>
</evidence>
<proteinExistence type="predicted"/>
<keyword evidence="3" id="KW-1185">Reference proteome</keyword>
<feature type="chain" id="PRO_5037158142" evidence="1">
    <location>
        <begin position="24"/>
        <end position="263"/>
    </location>
</feature>
<reference evidence="2" key="1">
    <citation type="submission" date="2020-09" db="EMBL/GenBank/DDBJ databases">
        <authorList>
            <person name="Kim M.K."/>
        </authorList>
    </citation>
    <scope>NUCLEOTIDE SEQUENCE</scope>
    <source>
        <strain evidence="2">BT664</strain>
    </source>
</reference>
<dbReference type="EMBL" id="JACXAD010000003">
    <property type="protein sequence ID" value="MBD2767059.1"/>
    <property type="molecule type" value="Genomic_DNA"/>
</dbReference>
<feature type="signal peptide" evidence="1">
    <location>
        <begin position="1"/>
        <end position="23"/>
    </location>
</feature>
<dbReference type="Pfam" id="PF10677">
    <property type="entry name" value="DUF2490"/>
    <property type="match status" value="1"/>
</dbReference>
<keyword evidence="1" id="KW-0732">Signal</keyword>
<protein>
    <submittedName>
        <fullName evidence="2">DUF2490 domain-containing protein</fullName>
    </submittedName>
</protein>
<organism evidence="2 3">
    <name type="scientific">Hymenobacter montanus</name>
    <dbReference type="NCBI Taxonomy" id="2771359"/>
    <lineage>
        <taxon>Bacteria</taxon>
        <taxon>Pseudomonadati</taxon>
        <taxon>Bacteroidota</taxon>
        <taxon>Cytophagia</taxon>
        <taxon>Cytophagales</taxon>
        <taxon>Hymenobacteraceae</taxon>
        <taxon>Hymenobacter</taxon>
    </lineage>
</organism>
<dbReference type="AlphaFoldDB" id="A0A927BBD7"/>
<accession>A0A927BBD7</accession>
<gene>
    <name evidence="2" type="ORF">IC235_04015</name>
</gene>
<evidence type="ECO:0000313" key="3">
    <source>
        <dbReference type="Proteomes" id="UP000612233"/>
    </source>
</evidence>
<comment type="caution">
    <text evidence="2">The sequence shown here is derived from an EMBL/GenBank/DDBJ whole genome shotgun (WGS) entry which is preliminary data.</text>
</comment>